<protein>
    <submittedName>
        <fullName evidence="3">Putative transposase</fullName>
    </submittedName>
</protein>
<evidence type="ECO:0000313" key="5">
    <source>
        <dbReference type="EMBL" id="BAH74681.1"/>
    </source>
</evidence>
<keyword evidence="10" id="KW-1185">Reference proteome</keyword>
<dbReference type="EMBL" id="AP010904">
    <property type="protein sequence ID" value="BAH75459.1"/>
    <property type="molecule type" value="Genomic_DNA"/>
</dbReference>
<dbReference type="InterPro" id="IPR003346">
    <property type="entry name" value="Transposase_20"/>
</dbReference>
<dbReference type="EMBL" id="AP010904">
    <property type="protein sequence ID" value="BAH74604.1"/>
    <property type="molecule type" value="Genomic_DNA"/>
</dbReference>
<feature type="domain" description="Transposase IS116/IS110/IS902 C-terminal" evidence="2">
    <location>
        <begin position="212"/>
        <end position="294"/>
    </location>
</feature>
<feature type="domain" description="Transposase IS110-like N-terminal" evidence="1">
    <location>
        <begin position="29"/>
        <end position="169"/>
    </location>
</feature>
<dbReference type="EMBL" id="AP010904">
    <property type="protein sequence ID" value="BAH77080.1"/>
    <property type="molecule type" value="Genomic_DNA"/>
</dbReference>
<dbReference type="Pfam" id="PF02371">
    <property type="entry name" value="Transposase_20"/>
    <property type="match status" value="1"/>
</dbReference>
<dbReference type="KEGG" id="dma:DMR_43530"/>
<dbReference type="EMBL" id="AP010904">
    <property type="protein sequence ID" value="BAH74681.1"/>
    <property type="molecule type" value="Genomic_DNA"/>
</dbReference>
<proteinExistence type="predicted"/>
<name>C4XI81_SOLM1</name>
<dbReference type="GO" id="GO:0003677">
    <property type="term" value="F:DNA binding"/>
    <property type="evidence" value="ECO:0007669"/>
    <property type="project" value="InterPro"/>
</dbReference>
<dbReference type="EMBL" id="AP010904">
    <property type="protein sequence ID" value="BAH74043.1"/>
    <property type="molecule type" value="Genomic_DNA"/>
</dbReference>
<dbReference type="InterPro" id="IPR002525">
    <property type="entry name" value="Transp_IS110-like_N"/>
</dbReference>
<dbReference type="KEGG" id="dma:DMR_11900"/>
<reference evidence="3 10" key="1">
    <citation type="journal article" date="2009" name="Genome Res.">
        <title>Whole genome sequence of Desulfovibrio magneticus strain RS-1 revealed common gene clusters in magnetotactic bacteria.</title>
        <authorList>
            <person name="Nakazawa H."/>
            <person name="Arakaki A."/>
            <person name="Narita-Yamada S."/>
            <person name="Yashiro I."/>
            <person name="Jinno K."/>
            <person name="Aoki N."/>
            <person name="Tsuruyama A."/>
            <person name="Okamura Y."/>
            <person name="Tanikawa S."/>
            <person name="Fujita N."/>
            <person name="Takeyama H."/>
            <person name="Matsunaga T."/>
        </authorList>
    </citation>
    <scope>NUCLEOTIDE SEQUENCE [LARGE SCALE GENOMIC DNA]</scope>
    <source>
        <strain evidence="10">ATCC 700980 / DSM 13731 / RS-1</strain>
        <strain evidence="3">RS-1</strain>
    </source>
</reference>
<dbReference type="KEGG" id="dma:DMR_05520"/>
<dbReference type="EMBL" id="AP010904">
    <property type="protein sequence ID" value="BAH77752.1"/>
    <property type="molecule type" value="Genomic_DNA"/>
</dbReference>
<gene>
    <name evidence="3" type="ordered locus">DMR_05520</name>
    <name evidence="4" type="ordered locus">DMR_11130</name>
    <name evidence="5" type="ordered locus">DMR_11900</name>
    <name evidence="6" type="ordered locus">DMR_19680</name>
    <name evidence="7" type="ordered locus">DMR_35890</name>
    <name evidence="8" type="ordered locus">DMR_42610</name>
    <name evidence="9" type="ordered locus">DMR_43530</name>
</gene>
<dbReference type="STRING" id="573370.DMR_05520"/>
<sequence>MKPEPLLGLRARITRLGTGGMYMAADCFIGIDVSKETLAVHTLPDGNDFQFVNDPDGIKAICRKFSKFRPKLIIIEATGGLQIPVATALSLKKFPVVVINPRQARDFARAKGRLAKTDKIDAEILALFGKQMEPEVRPLKDEQAQEMSSLMSRRNQLIRMLVMEKNRFTRAYGSVRADIEKNIDWLEERLSEIDTHLGTVVRASPIWRERDNLLRSVPGVGDVLSRSLLSNLPELGTLNRREIAALVGVAPLNCDSGKRRGKRRVWGGRSDVRSVLYMAVLSAKKYNPVIRDFYNRLKEAGKPHKVAAVASMRKLITILNAMVRSGQPWGQYAHAA</sequence>
<dbReference type="NCBIfam" id="NF033542">
    <property type="entry name" value="transpos_IS110"/>
    <property type="match status" value="1"/>
</dbReference>
<dbReference type="AlphaFoldDB" id="C4XI81"/>
<evidence type="ECO:0000259" key="1">
    <source>
        <dbReference type="Pfam" id="PF01548"/>
    </source>
</evidence>
<dbReference type="Pfam" id="PF01548">
    <property type="entry name" value="DEDD_Tnp_IS110"/>
    <property type="match status" value="1"/>
</dbReference>
<dbReference type="Proteomes" id="UP000009071">
    <property type="component" value="Chromosome"/>
</dbReference>
<accession>C4XI81</accession>
<evidence type="ECO:0000313" key="3">
    <source>
        <dbReference type="EMBL" id="BAH74043.1"/>
    </source>
</evidence>
<dbReference type="HOGENOM" id="CLU_036902_5_1_7"/>
<evidence type="ECO:0000313" key="4">
    <source>
        <dbReference type="EMBL" id="BAH74604.1"/>
    </source>
</evidence>
<evidence type="ECO:0000313" key="7">
    <source>
        <dbReference type="EMBL" id="BAH77080.1"/>
    </source>
</evidence>
<evidence type="ECO:0000313" key="8">
    <source>
        <dbReference type="EMBL" id="BAH77752.1"/>
    </source>
</evidence>
<dbReference type="KEGG" id="dma:DMR_35890"/>
<evidence type="ECO:0000259" key="2">
    <source>
        <dbReference type="Pfam" id="PF02371"/>
    </source>
</evidence>
<dbReference type="eggNOG" id="COG3547">
    <property type="taxonomic scope" value="Bacteria"/>
</dbReference>
<dbReference type="GO" id="GO:0004803">
    <property type="term" value="F:transposase activity"/>
    <property type="evidence" value="ECO:0007669"/>
    <property type="project" value="InterPro"/>
</dbReference>
<dbReference type="PANTHER" id="PTHR33055:SF13">
    <property type="entry name" value="TRANSPOSASE"/>
    <property type="match status" value="1"/>
</dbReference>
<evidence type="ECO:0000313" key="9">
    <source>
        <dbReference type="EMBL" id="BAH77844.1"/>
    </source>
</evidence>
<dbReference type="GO" id="GO:0006313">
    <property type="term" value="P:DNA transposition"/>
    <property type="evidence" value="ECO:0007669"/>
    <property type="project" value="InterPro"/>
</dbReference>
<dbReference type="InterPro" id="IPR047650">
    <property type="entry name" value="Transpos_IS110"/>
</dbReference>
<organism evidence="3 10">
    <name type="scientific">Solidesulfovibrio magneticus (strain ATCC 700980 / DSM 13731 / RS-1)</name>
    <name type="common">Desulfovibrio magneticus</name>
    <dbReference type="NCBI Taxonomy" id="573370"/>
    <lineage>
        <taxon>Bacteria</taxon>
        <taxon>Pseudomonadati</taxon>
        <taxon>Thermodesulfobacteriota</taxon>
        <taxon>Desulfovibrionia</taxon>
        <taxon>Desulfovibrionales</taxon>
        <taxon>Desulfovibrionaceae</taxon>
        <taxon>Solidesulfovibrio</taxon>
    </lineage>
</organism>
<dbReference type="KEGG" id="dma:DMR_42610"/>
<evidence type="ECO:0000313" key="10">
    <source>
        <dbReference type="Proteomes" id="UP000009071"/>
    </source>
</evidence>
<dbReference type="EMBL" id="AP010904">
    <property type="protein sequence ID" value="BAH77844.1"/>
    <property type="molecule type" value="Genomic_DNA"/>
</dbReference>
<dbReference type="KEGG" id="dma:DMR_11130"/>
<evidence type="ECO:0000313" key="6">
    <source>
        <dbReference type="EMBL" id="BAH75459.1"/>
    </source>
</evidence>
<dbReference type="KEGG" id="dma:DMR_19680"/>
<dbReference type="PANTHER" id="PTHR33055">
    <property type="entry name" value="TRANSPOSASE FOR INSERTION SEQUENCE ELEMENT IS1111A"/>
    <property type="match status" value="1"/>
</dbReference>